<accession>A0A8K1CSC4</accession>
<dbReference type="CDD" id="cd05327">
    <property type="entry name" value="retinol-DH_like_SDR_c_like"/>
    <property type="match status" value="1"/>
</dbReference>
<dbReference type="PANTHER" id="PTHR24320">
    <property type="entry name" value="RETINOL DEHYDROGENASE"/>
    <property type="match status" value="1"/>
</dbReference>
<dbReference type="OrthoDB" id="60138at2759"/>
<comment type="similarity">
    <text evidence="1 3">Belongs to the short-chain dehydrogenases/reductases (SDR) family.</text>
</comment>
<gene>
    <name evidence="4" type="ORF">Poli38472_001102</name>
</gene>
<dbReference type="PRINTS" id="PR00080">
    <property type="entry name" value="SDRFAMILY"/>
</dbReference>
<dbReference type="Proteomes" id="UP000794436">
    <property type="component" value="Unassembled WGS sequence"/>
</dbReference>
<evidence type="ECO:0000256" key="2">
    <source>
        <dbReference type="ARBA" id="ARBA00023002"/>
    </source>
</evidence>
<protein>
    <submittedName>
        <fullName evidence="4">Uncharacterized protein</fullName>
    </submittedName>
</protein>
<dbReference type="Gene3D" id="3.40.50.720">
    <property type="entry name" value="NAD(P)-binding Rossmann-like Domain"/>
    <property type="match status" value="1"/>
</dbReference>
<evidence type="ECO:0000313" key="4">
    <source>
        <dbReference type="EMBL" id="TMW68946.1"/>
    </source>
</evidence>
<evidence type="ECO:0000256" key="1">
    <source>
        <dbReference type="ARBA" id="ARBA00006484"/>
    </source>
</evidence>
<dbReference type="AlphaFoldDB" id="A0A8K1CSC4"/>
<dbReference type="PRINTS" id="PR00081">
    <property type="entry name" value="GDHRDH"/>
</dbReference>
<dbReference type="Pfam" id="PF00106">
    <property type="entry name" value="adh_short"/>
    <property type="match status" value="1"/>
</dbReference>
<dbReference type="GO" id="GO:0016491">
    <property type="term" value="F:oxidoreductase activity"/>
    <property type="evidence" value="ECO:0007669"/>
    <property type="project" value="UniProtKB-KW"/>
</dbReference>
<proteinExistence type="inferred from homology"/>
<organism evidence="4 5">
    <name type="scientific">Pythium oligandrum</name>
    <name type="common">Mycoparasitic fungus</name>
    <dbReference type="NCBI Taxonomy" id="41045"/>
    <lineage>
        <taxon>Eukaryota</taxon>
        <taxon>Sar</taxon>
        <taxon>Stramenopiles</taxon>
        <taxon>Oomycota</taxon>
        <taxon>Peronosporomycetes</taxon>
        <taxon>Pythiales</taxon>
        <taxon>Pythiaceae</taxon>
        <taxon>Pythium</taxon>
    </lineage>
</organism>
<name>A0A8K1CSC4_PYTOL</name>
<evidence type="ECO:0000256" key="3">
    <source>
        <dbReference type="RuleBase" id="RU000363"/>
    </source>
</evidence>
<dbReference type="PANTHER" id="PTHR24320:SF148">
    <property type="entry name" value="NAD(P)-BINDING ROSSMANN-FOLD SUPERFAMILY PROTEIN"/>
    <property type="match status" value="1"/>
</dbReference>
<dbReference type="InterPro" id="IPR036291">
    <property type="entry name" value="NAD(P)-bd_dom_sf"/>
</dbReference>
<dbReference type="NCBIfam" id="NF004846">
    <property type="entry name" value="PRK06197.1"/>
    <property type="match status" value="1"/>
</dbReference>
<evidence type="ECO:0000313" key="5">
    <source>
        <dbReference type="Proteomes" id="UP000794436"/>
    </source>
</evidence>
<keyword evidence="5" id="KW-1185">Reference proteome</keyword>
<dbReference type="InterPro" id="IPR002347">
    <property type="entry name" value="SDR_fam"/>
</dbReference>
<keyword evidence="2" id="KW-0560">Oxidoreductase</keyword>
<dbReference type="SUPFAM" id="SSF51735">
    <property type="entry name" value="NAD(P)-binding Rossmann-fold domains"/>
    <property type="match status" value="1"/>
</dbReference>
<sequence length="323" mass="35103">MISNPVPAKWDATRIQSLRNKLAIVTGANCGIGYETALELARKGAHVVLACRNEGRAAEATNNIRAELRDTPGAGQVEFMQLDTSDLSSVSRFASEFKKTHDRLDLLINNAGVMAIPHAESVDGLEMQMATNHLGHFALTAQLFEVLKASAPSRIVNVSSIAHRTAPTFDEKKFVLSKDKYDQWTAYGNSKLANLFFTFELGRRLESNGITGVTAVACHPGSTATNLITAPVEKSGCLWRTAWKIVGFLPIYQPAPMGALPTLYAATAPGVKNGDFYGPKGFQAMWGYPTLENPSKQSKSVSAAQKVWEMSELLTGTLFPIRK</sequence>
<reference evidence="4" key="1">
    <citation type="submission" date="2019-03" db="EMBL/GenBank/DDBJ databases">
        <title>Long read genome sequence of the mycoparasitic Pythium oligandrum ATCC 38472 isolated from sugarbeet rhizosphere.</title>
        <authorList>
            <person name="Gaulin E."/>
        </authorList>
    </citation>
    <scope>NUCLEOTIDE SEQUENCE</scope>
    <source>
        <strain evidence="4">ATCC 38472_TT</strain>
    </source>
</reference>
<dbReference type="EMBL" id="SPLM01000001">
    <property type="protein sequence ID" value="TMW68946.1"/>
    <property type="molecule type" value="Genomic_DNA"/>
</dbReference>
<comment type="caution">
    <text evidence="4">The sequence shown here is derived from an EMBL/GenBank/DDBJ whole genome shotgun (WGS) entry which is preliminary data.</text>
</comment>